<proteinExistence type="predicted"/>
<dbReference type="AlphaFoldDB" id="A0A2C6L4F7"/>
<dbReference type="GeneID" id="94425916"/>
<organism evidence="1 2">
    <name type="scientific">Cystoisospora suis</name>
    <dbReference type="NCBI Taxonomy" id="483139"/>
    <lineage>
        <taxon>Eukaryota</taxon>
        <taxon>Sar</taxon>
        <taxon>Alveolata</taxon>
        <taxon>Apicomplexa</taxon>
        <taxon>Conoidasida</taxon>
        <taxon>Coccidia</taxon>
        <taxon>Eucoccidiorida</taxon>
        <taxon>Eimeriorina</taxon>
        <taxon>Sarcocystidae</taxon>
        <taxon>Cystoisospora</taxon>
    </lineage>
</organism>
<gene>
    <name evidence="1" type="ORF">CSUI_002505</name>
</gene>
<dbReference type="VEuPathDB" id="ToxoDB:CSUI_002505"/>
<feature type="non-terminal residue" evidence="1">
    <location>
        <position position="1"/>
    </location>
</feature>
<sequence length="69" mass="7575">SVKRAVSLSLQMTVPGKRTEAFSFSSSILCSCLSAEQQYEMDVGRCASNVVCVFSILSRRLRRQRGTAA</sequence>
<protein>
    <submittedName>
        <fullName evidence="1">Uncharacterized protein</fullName>
    </submittedName>
</protein>
<dbReference type="Proteomes" id="UP000221165">
    <property type="component" value="Unassembled WGS sequence"/>
</dbReference>
<evidence type="ECO:0000313" key="2">
    <source>
        <dbReference type="Proteomes" id="UP000221165"/>
    </source>
</evidence>
<dbReference type="EMBL" id="MIGC01001048">
    <property type="protein sequence ID" value="PHJ23637.1"/>
    <property type="molecule type" value="Genomic_DNA"/>
</dbReference>
<comment type="caution">
    <text evidence="1">The sequence shown here is derived from an EMBL/GenBank/DDBJ whole genome shotgun (WGS) entry which is preliminary data.</text>
</comment>
<name>A0A2C6L4F7_9APIC</name>
<reference evidence="1 2" key="1">
    <citation type="journal article" date="2017" name="Int. J. Parasitol.">
        <title>The genome of the protozoan parasite Cystoisospora suis and a reverse vaccinology approach to identify vaccine candidates.</title>
        <authorList>
            <person name="Palmieri N."/>
            <person name="Shrestha A."/>
            <person name="Ruttkowski B."/>
            <person name="Beck T."/>
            <person name="Vogl C."/>
            <person name="Tomley F."/>
            <person name="Blake D.P."/>
            <person name="Joachim A."/>
        </authorList>
    </citation>
    <scope>NUCLEOTIDE SEQUENCE [LARGE SCALE GENOMIC DNA]</scope>
    <source>
        <strain evidence="1 2">Wien I</strain>
    </source>
</reference>
<dbReference type="RefSeq" id="XP_067925312.1">
    <property type="nucleotide sequence ID" value="XM_068062705.1"/>
</dbReference>
<accession>A0A2C6L4F7</accession>
<evidence type="ECO:0000313" key="1">
    <source>
        <dbReference type="EMBL" id="PHJ23637.1"/>
    </source>
</evidence>
<keyword evidence="2" id="KW-1185">Reference proteome</keyword>